<sequence>MASVRSKYTDTEEFQMWSFLYEKLKQHDPAALNPKGLKIWQMFAGSHRTNKSVSSLATHFRRCMFDSIYAADLPINQLFYIASRLHISFEDAEVEIMERRFKATVKLNRLRNIVAYKVNGKAYSVKFTDTDTDSDEADALSIDSLSDMDEYGLFNNQSRKPNKQRNPAQRVENDIKMEHESEETKSMKISSSNVGTCGKEDSRCYQSASSSAEPSKNRTLPSATQQISNFTSLFAPEHEANASGPECQNSETRALEMPSHEVESCQKPRTTLIYSSPHAVNNQHVASKSDDRSDLSAMIKEFKQTLEETSDCCRIEQLDTEQKLEYIRTEAGDNAERFFELLRSIVSASEKQHTLICS</sequence>
<dbReference type="EMBL" id="JBGFUD010002464">
    <property type="protein sequence ID" value="MFH4977633.1"/>
    <property type="molecule type" value="Genomic_DNA"/>
</dbReference>
<organism evidence="2 3">
    <name type="scientific">Gnathostoma spinigerum</name>
    <dbReference type="NCBI Taxonomy" id="75299"/>
    <lineage>
        <taxon>Eukaryota</taxon>
        <taxon>Metazoa</taxon>
        <taxon>Ecdysozoa</taxon>
        <taxon>Nematoda</taxon>
        <taxon>Chromadorea</taxon>
        <taxon>Rhabditida</taxon>
        <taxon>Spirurina</taxon>
        <taxon>Gnathostomatomorpha</taxon>
        <taxon>Gnathostomatoidea</taxon>
        <taxon>Gnathostomatidae</taxon>
        <taxon>Gnathostoma</taxon>
    </lineage>
</organism>
<dbReference type="Proteomes" id="UP001608902">
    <property type="component" value="Unassembled WGS sequence"/>
</dbReference>
<dbReference type="AlphaFoldDB" id="A0ABD6EC75"/>
<reference evidence="2 3" key="1">
    <citation type="submission" date="2024-08" db="EMBL/GenBank/DDBJ databases">
        <title>Gnathostoma spinigerum genome.</title>
        <authorList>
            <person name="Gonzalez-Bertolin B."/>
            <person name="Monzon S."/>
            <person name="Zaballos A."/>
            <person name="Jimenez P."/>
            <person name="Dekumyoy P."/>
            <person name="Varona S."/>
            <person name="Cuesta I."/>
            <person name="Sumanam S."/>
            <person name="Adisakwattana P."/>
            <person name="Gasser R.B."/>
            <person name="Hernandez-Gonzalez A."/>
            <person name="Young N.D."/>
            <person name="Perteguer M.J."/>
        </authorList>
    </citation>
    <scope>NUCLEOTIDE SEQUENCE [LARGE SCALE GENOMIC DNA]</scope>
    <source>
        <strain evidence="2">AL3</strain>
        <tissue evidence="2">Liver</tissue>
    </source>
</reference>
<keyword evidence="3" id="KW-1185">Reference proteome</keyword>
<comment type="caution">
    <text evidence="2">The sequence shown here is derived from an EMBL/GenBank/DDBJ whole genome shotgun (WGS) entry which is preliminary data.</text>
</comment>
<protein>
    <recommendedName>
        <fullName evidence="4">SPK domain-containing protein</fullName>
    </recommendedName>
</protein>
<feature type="compositionally biased region" description="Polar residues" evidence="1">
    <location>
        <begin position="204"/>
        <end position="223"/>
    </location>
</feature>
<dbReference type="PANTHER" id="PTHR38627:SF2">
    <property type="entry name" value="DOUBLE-STRAND TELOMERIC DNA-BINDING PROTEINS 1-RELATED"/>
    <property type="match status" value="1"/>
</dbReference>
<proteinExistence type="predicted"/>
<accession>A0ABD6EC75</accession>
<evidence type="ECO:0000313" key="2">
    <source>
        <dbReference type="EMBL" id="MFH4977633.1"/>
    </source>
</evidence>
<evidence type="ECO:0000313" key="3">
    <source>
        <dbReference type="Proteomes" id="UP001608902"/>
    </source>
</evidence>
<gene>
    <name evidence="2" type="ORF">AB6A40_004342</name>
</gene>
<feature type="compositionally biased region" description="Basic and acidic residues" evidence="1">
    <location>
        <begin position="171"/>
        <end position="186"/>
    </location>
</feature>
<dbReference type="InterPro" id="IPR053367">
    <property type="entry name" value="G-alpha_activating_GEF"/>
</dbReference>
<feature type="compositionally biased region" description="Polar residues" evidence="1">
    <location>
        <begin position="154"/>
        <end position="167"/>
    </location>
</feature>
<dbReference type="PANTHER" id="PTHR38627">
    <property type="entry name" value="GA BINDING AND ACTIVATING AND SPK (SPK) DOMAIN CONTAINING-RELATED"/>
    <property type="match status" value="1"/>
</dbReference>
<evidence type="ECO:0008006" key="4">
    <source>
        <dbReference type="Google" id="ProtNLM"/>
    </source>
</evidence>
<name>A0ABD6EC75_9BILA</name>
<feature type="region of interest" description="Disordered" evidence="1">
    <location>
        <begin position="152"/>
        <end position="223"/>
    </location>
</feature>
<evidence type="ECO:0000256" key="1">
    <source>
        <dbReference type="SAM" id="MobiDB-lite"/>
    </source>
</evidence>